<feature type="domain" description="Peptidase M13 C-terminal" evidence="1">
    <location>
        <begin position="55"/>
        <end position="102"/>
    </location>
</feature>
<dbReference type="PROSITE" id="PS51885">
    <property type="entry name" value="NEPRILYSIN"/>
    <property type="match status" value="1"/>
</dbReference>
<sequence>MNGKEADRLENSLFWSMVLGSASVYKERLARLRLPVNPRDWVDTRPAISVPAHNYERNLIQIPFDSLRLPYGDAHQLDFANYAGVGTIIGHEFTHAFDGQGEPENRLVPSFPFPRIVFYFLVLFCCERM</sequence>
<dbReference type="EnsemblMetazoa" id="CJA37092a.1">
    <property type="protein sequence ID" value="CJA37092a.1"/>
    <property type="gene ID" value="WBGene00212939"/>
</dbReference>
<reference evidence="3" key="1">
    <citation type="submission" date="2010-08" db="EMBL/GenBank/DDBJ databases">
        <authorList>
            <consortium name="Caenorhabditis japonica Sequencing Consortium"/>
            <person name="Wilson R.K."/>
        </authorList>
    </citation>
    <scope>NUCLEOTIDE SEQUENCE [LARGE SCALE GENOMIC DNA]</scope>
    <source>
        <strain evidence="3">DF5081</strain>
    </source>
</reference>
<dbReference type="AlphaFoldDB" id="A0A8R1ILE1"/>
<protein>
    <submittedName>
        <fullName evidence="2">Peptidase_M13 domain-containing protein</fullName>
    </submittedName>
</protein>
<dbReference type="SUPFAM" id="SSF55486">
    <property type="entry name" value="Metalloproteases ('zincins'), catalytic domain"/>
    <property type="match status" value="1"/>
</dbReference>
<dbReference type="Pfam" id="PF01431">
    <property type="entry name" value="Peptidase_M13"/>
    <property type="match status" value="1"/>
</dbReference>
<evidence type="ECO:0000313" key="2">
    <source>
        <dbReference type="EnsemblMetazoa" id="CJA37092a.1"/>
    </source>
</evidence>
<keyword evidence="3" id="KW-1185">Reference proteome</keyword>
<dbReference type="Proteomes" id="UP000005237">
    <property type="component" value="Unassembled WGS sequence"/>
</dbReference>
<reference evidence="2" key="2">
    <citation type="submission" date="2022-06" db="UniProtKB">
        <authorList>
            <consortium name="EnsemblMetazoa"/>
        </authorList>
    </citation>
    <scope>IDENTIFICATION</scope>
    <source>
        <strain evidence="2">DF5081</strain>
    </source>
</reference>
<dbReference type="GO" id="GO:0006508">
    <property type="term" value="P:proteolysis"/>
    <property type="evidence" value="ECO:0007669"/>
    <property type="project" value="InterPro"/>
</dbReference>
<dbReference type="InterPro" id="IPR000718">
    <property type="entry name" value="Peptidase_M13"/>
</dbReference>
<dbReference type="GO" id="GO:0004222">
    <property type="term" value="F:metalloendopeptidase activity"/>
    <property type="evidence" value="ECO:0007669"/>
    <property type="project" value="InterPro"/>
</dbReference>
<organism evidence="2 3">
    <name type="scientific">Caenorhabditis japonica</name>
    <dbReference type="NCBI Taxonomy" id="281687"/>
    <lineage>
        <taxon>Eukaryota</taxon>
        <taxon>Metazoa</taxon>
        <taxon>Ecdysozoa</taxon>
        <taxon>Nematoda</taxon>
        <taxon>Chromadorea</taxon>
        <taxon>Rhabditida</taxon>
        <taxon>Rhabditina</taxon>
        <taxon>Rhabditomorpha</taxon>
        <taxon>Rhabditoidea</taxon>
        <taxon>Rhabditidae</taxon>
        <taxon>Peloderinae</taxon>
        <taxon>Caenorhabditis</taxon>
    </lineage>
</organism>
<proteinExistence type="predicted"/>
<dbReference type="PRINTS" id="PR00786">
    <property type="entry name" value="NEPRILYSIN"/>
</dbReference>
<dbReference type="Gene3D" id="3.40.390.10">
    <property type="entry name" value="Collagenase (Catalytic Domain)"/>
    <property type="match status" value="1"/>
</dbReference>
<dbReference type="InterPro" id="IPR024079">
    <property type="entry name" value="MetalloPept_cat_dom_sf"/>
</dbReference>
<evidence type="ECO:0000259" key="1">
    <source>
        <dbReference type="Pfam" id="PF01431"/>
    </source>
</evidence>
<evidence type="ECO:0000313" key="3">
    <source>
        <dbReference type="Proteomes" id="UP000005237"/>
    </source>
</evidence>
<dbReference type="Gene3D" id="1.10.1380.10">
    <property type="entry name" value="Neutral endopeptidase , domain2"/>
    <property type="match status" value="1"/>
</dbReference>
<dbReference type="InterPro" id="IPR042089">
    <property type="entry name" value="Peptidase_M13_dom_2"/>
</dbReference>
<accession>A0A8R1ILE1</accession>
<dbReference type="InterPro" id="IPR018497">
    <property type="entry name" value="Peptidase_M13_C"/>
</dbReference>
<name>A0A8R1ILE1_CAEJA</name>